<dbReference type="EMBL" id="KQ419368">
    <property type="protein sequence ID" value="KOF83823.1"/>
    <property type="molecule type" value="Genomic_DNA"/>
</dbReference>
<name>A0A0L8H3H0_OCTBM</name>
<proteinExistence type="predicted"/>
<dbReference type="AlphaFoldDB" id="A0A0L8H3H0"/>
<protein>
    <submittedName>
        <fullName evidence="1">Uncharacterized protein</fullName>
    </submittedName>
</protein>
<organism evidence="1">
    <name type="scientific">Octopus bimaculoides</name>
    <name type="common">California two-spotted octopus</name>
    <dbReference type="NCBI Taxonomy" id="37653"/>
    <lineage>
        <taxon>Eukaryota</taxon>
        <taxon>Metazoa</taxon>
        <taxon>Spiralia</taxon>
        <taxon>Lophotrochozoa</taxon>
        <taxon>Mollusca</taxon>
        <taxon>Cephalopoda</taxon>
        <taxon>Coleoidea</taxon>
        <taxon>Octopodiformes</taxon>
        <taxon>Octopoda</taxon>
        <taxon>Incirrata</taxon>
        <taxon>Octopodidae</taxon>
        <taxon>Octopus</taxon>
    </lineage>
</organism>
<accession>A0A0L8H3H0</accession>
<evidence type="ECO:0000313" key="1">
    <source>
        <dbReference type="EMBL" id="KOF83823.1"/>
    </source>
</evidence>
<sequence>MLAPERVCVCEEKERWIEPSLGRPAMATGTAFLFILSGVQEKKKRFYFCQGNFTDV</sequence>
<gene>
    <name evidence="1" type="ORF">OCBIM_22023202mg</name>
</gene>
<reference evidence="1" key="1">
    <citation type="submission" date="2015-07" db="EMBL/GenBank/DDBJ databases">
        <title>MeaNS - Measles Nucleotide Surveillance Program.</title>
        <authorList>
            <person name="Tran T."/>
            <person name="Druce J."/>
        </authorList>
    </citation>
    <scope>NUCLEOTIDE SEQUENCE</scope>
    <source>
        <strain evidence="1">UCB-OBI-ISO-001</strain>
        <tissue evidence="1">Gonad</tissue>
    </source>
</reference>